<reference evidence="1" key="1">
    <citation type="journal article" date="2015" name="Nature">
        <title>Complex archaea that bridge the gap between prokaryotes and eukaryotes.</title>
        <authorList>
            <person name="Spang A."/>
            <person name="Saw J.H."/>
            <person name="Jorgensen S.L."/>
            <person name="Zaremba-Niedzwiedzka K."/>
            <person name="Martijn J."/>
            <person name="Lind A.E."/>
            <person name="van Eijk R."/>
            <person name="Schleper C."/>
            <person name="Guy L."/>
            <person name="Ettema T.J."/>
        </authorList>
    </citation>
    <scope>NUCLEOTIDE SEQUENCE</scope>
</reference>
<proteinExistence type="predicted"/>
<organism evidence="1">
    <name type="scientific">marine sediment metagenome</name>
    <dbReference type="NCBI Taxonomy" id="412755"/>
    <lineage>
        <taxon>unclassified sequences</taxon>
        <taxon>metagenomes</taxon>
        <taxon>ecological metagenomes</taxon>
    </lineage>
</organism>
<evidence type="ECO:0000313" key="1">
    <source>
        <dbReference type="EMBL" id="KKM80140.1"/>
    </source>
</evidence>
<dbReference type="EMBL" id="LAZR01008227">
    <property type="protein sequence ID" value="KKM80140.1"/>
    <property type="molecule type" value="Genomic_DNA"/>
</dbReference>
<dbReference type="AlphaFoldDB" id="A0A0F9MU09"/>
<gene>
    <name evidence="1" type="ORF">LCGC14_1342900</name>
</gene>
<comment type="caution">
    <text evidence="1">The sequence shown here is derived from an EMBL/GenBank/DDBJ whole genome shotgun (WGS) entry which is preliminary data.</text>
</comment>
<name>A0A0F9MU09_9ZZZZ</name>
<sequence length="116" mass="13678">MDQEKIKRLEAKGFRVGTAEEFLGMETLGSIVDRLVTVDMKMWYAQEDLYQIRDMTFEQFLDNYSGELGMEILWKAFQKGIDLNLQRNELVDEIDQELARQIEEGHGNVQKKHKTY</sequence>
<protein>
    <submittedName>
        <fullName evidence="1">Uncharacterized protein</fullName>
    </submittedName>
</protein>
<accession>A0A0F9MU09</accession>